<reference evidence="1 2" key="1">
    <citation type="journal article" date="2014" name="Genome Announc.">
        <title>Comparative Genome Analysis of Two Isolates of the Fish Pathogen Piscirickettsia salmonis from Different Hosts Reveals Major Differences in Virulence-Associated Secretion Systems.</title>
        <authorList>
            <person name="Bohle H."/>
            <person name="Henriquez P."/>
            <person name="Grothusen H."/>
            <person name="Navas E."/>
            <person name="Sandoval A."/>
            <person name="Bustamante F."/>
            <person name="Bustos P."/>
            <person name="Mancilla M."/>
        </authorList>
    </citation>
    <scope>NUCLEOTIDE SEQUENCE [LARGE SCALE GENOMIC DNA]</scope>
    <source>
        <strain evidence="2">B1-32597</strain>
    </source>
</reference>
<dbReference type="Gene3D" id="2.40.10.220">
    <property type="entry name" value="predicted glycosyltransferase like domains"/>
    <property type="match status" value="1"/>
</dbReference>
<evidence type="ECO:0000313" key="1">
    <source>
        <dbReference type="EMBL" id="ALB21500.1"/>
    </source>
</evidence>
<name>A0A1L6TGG5_PISSA</name>
<dbReference type="Proteomes" id="UP000029558">
    <property type="component" value="Chromosome"/>
</dbReference>
<protein>
    <submittedName>
        <fullName evidence="1">Pilus assembly protein PilZ</fullName>
    </submittedName>
</protein>
<sequence length="101" mass="11197">MRVTLHYATTADLISAYLPFIQQGALFVAMTDVLPMGTELELKLQLPDQSMTVVFGRVVWRVPVVTEMFDHVGVGVQLIGSAGIKIAQKIKNLLDEKQQLN</sequence>
<accession>A0A1L6TGG5</accession>
<dbReference type="AlphaFoldDB" id="A0A1L6TGG5"/>
<dbReference type="EMBL" id="CP012508">
    <property type="protein sequence ID" value="ALB21500.1"/>
    <property type="molecule type" value="Genomic_DNA"/>
</dbReference>
<evidence type="ECO:0000313" key="2">
    <source>
        <dbReference type="Proteomes" id="UP000029558"/>
    </source>
</evidence>
<dbReference type="RefSeq" id="WP_047927468.1">
    <property type="nucleotide sequence ID" value="NZ_CP012508.1"/>
</dbReference>
<dbReference type="OrthoDB" id="5296245at2"/>
<proteinExistence type="predicted"/>
<gene>
    <name evidence="1" type="primary">pilZ</name>
    <name evidence="1" type="ORF">KU39_316</name>
</gene>
<organism evidence="1 2">
    <name type="scientific">Piscirickettsia salmonis</name>
    <dbReference type="NCBI Taxonomy" id="1238"/>
    <lineage>
        <taxon>Bacteria</taxon>
        <taxon>Pseudomonadati</taxon>
        <taxon>Pseudomonadota</taxon>
        <taxon>Gammaproteobacteria</taxon>
        <taxon>Thiotrichales</taxon>
        <taxon>Piscirickettsiaceae</taxon>
        <taxon>Piscirickettsia</taxon>
    </lineage>
</organism>